<accession>I0B4A5</accession>
<reference evidence="2" key="2">
    <citation type="submission" date="2011-07" db="EMBL/GenBank/DDBJ databases">
        <authorList>
            <person name="Yin X.-R."/>
            <person name="Shi Y.-N."/>
            <person name="Min T."/>
            <person name="Chen K.-S."/>
        </authorList>
    </citation>
    <scope>NUCLEOTIDE SEQUENCE</scope>
</reference>
<evidence type="ECO:0000313" key="2">
    <source>
        <dbReference type="EMBL" id="AFH56415.1"/>
    </source>
</evidence>
<sequence length="116" mass="12489">RSSVDAKIQAIYQKMKRGRREKGAKRTGFPGVGGEKSREVAAAVDDSSPSSSSFAVGNSSWSSEMVSPEVSEDGIWKGDNSCSSFSGEFPVEVRDPESLARLPSFDADLIWEVLAN</sequence>
<feature type="compositionally biased region" description="Basic residues" evidence="1">
    <location>
        <begin position="16"/>
        <end position="25"/>
    </location>
</feature>
<proteinExistence type="evidence at transcript level"/>
<reference evidence="2" key="1">
    <citation type="journal article" date="2011" name="Planta">
        <title>Expression of ethylene response genes during persimmon fruit astringency removal.</title>
        <authorList>
            <person name="Yin X.R."/>
            <person name="Shi Y.N."/>
            <person name="Min T."/>
            <person name="Luo Z.R."/>
            <person name="Yao Y.C."/>
            <person name="Xu Q."/>
            <person name="Ferguson I."/>
            <person name="Chen K.S."/>
        </authorList>
    </citation>
    <scope>NUCLEOTIDE SEQUENCE</scope>
</reference>
<gene>
    <name evidence="2" type="primary">ERF8</name>
</gene>
<organism evidence="2">
    <name type="scientific">Diospyros kaki</name>
    <name type="common">Kaki persimmon</name>
    <name type="synonym">Diospyros chinensis</name>
    <dbReference type="NCBI Taxonomy" id="35925"/>
    <lineage>
        <taxon>Eukaryota</taxon>
        <taxon>Viridiplantae</taxon>
        <taxon>Streptophyta</taxon>
        <taxon>Embryophyta</taxon>
        <taxon>Tracheophyta</taxon>
        <taxon>Spermatophyta</taxon>
        <taxon>Magnoliopsida</taxon>
        <taxon>eudicotyledons</taxon>
        <taxon>Gunneridae</taxon>
        <taxon>Pentapetalae</taxon>
        <taxon>asterids</taxon>
        <taxon>Ericales</taxon>
        <taxon>Ebenaceae</taxon>
        <taxon>Diospyros</taxon>
    </lineage>
</organism>
<name>I0B4A5_DIOKA</name>
<dbReference type="EMBL" id="JN256078">
    <property type="protein sequence ID" value="AFH56415.1"/>
    <property type="molecule type" value="mRNA"/>
</dbReference>
<feature type="non-terminal residue" evidence="2">
    <location>
        <position position="1"/>
    </location>
</feature>
<evidence type="ECO:0000256" key="1">
    <source>
        <dbReference type="SAM" id="MobiDB-lite"/>
    </source>
</evidence>
<dbReference type="AlphaFoldDB" id="I0B4A5"/>
<feature type="compositionally biased region" description="Low complexity" evidence="1">
    <location>
        <begin position="47"/>
        <end position="59"/>
    </location>
</feature>
<feature type="region of interest" description="Disordered" evidence="1">
    <location>
        <begin position="16"/>
        <end position="59"/>
    </location>
</feature>
<protein>
    <submittedName>
        <fullName evidence="2">Ethylene response factor 8</fullName>
    </submittedName>
</protein>